<dbReference type="EnsemblMetazoa" id="G25181.1">
    <property type="protein sequence ID" value="G25181.1:cds"/>
    <property type="gene ID" value="G25181"/>
</dbReference>
<reference evidence="2" key="1">
    <citation type="submission" date="2022-08" db="UniProtKB">
        <authorList>
            <consortium name="EnsemblMetazoa"/>
        </authorList>
    </citation>
    <scope>IDENTIFICATION</scope>
    <source>
        <strain evidence="2">05x7-T-G4-1.051#20</strain>
    </source>
</reference>
<organism evidence="2 3">
    <name type="scientific">Magallana gigas</name>
    <name type="common">Pacific oyster</name>
    <name type="synonym">Crassostrea gigas</name>
    <dbReference type="NCBI Taxonomy" id="29159"/>
    <lineage>
        <taxon>Eukaryota</taxon>
        <taxon>Metazoa</taxon>
        <taxon>Spiralia</taxon>
        <taxon>Lophotrochozoa</taxon>
        <taxon>Mollusca</taxon>
        <taxon>Bivalvia</taxon>
        <taxon>Autobranchia</taxon>
        <taxon>Pteriomorphia</taxon>
        <taxon>Ostreida</taxon>
        <taxon>Ostreoidea</taxon>
        <taxon>Ostreidae</taxon>
        <taxon>Magallana</taxon>
    </lineage>
</organism>
<keyword evidence="3" id="KW-1185">Reference proteome</keyword>
<evidence type="ECO:0000256" key="1">
    <source>
        <dbReference type="SAM" id="MobiDB-lite"/>
    </source>
</evidence>
<dbReference type="AlphaFoldDB" id="A0A8W8KVU4"/>
<sequence>MGAYQENVEEKAALKASRTRAAKANVQEDYTGKDKEVNKSIRKDKRDHIDNLVKQAKEAAGQGNLRELYMVIMKLSNKFQQTYKPEKDKNRNLLQ</sequence>
<evidence type="ECO:0000313" key="3">
    <source>
        <dbReference type="Proteomes" id="UP000005408"/>
    </source>
</evidence>
<dbReference type="Proteomes" id="UP000005408">
    <property type="component" value="Unassembled WGS sequence"/>
</dbReference>
<feature type="compositionally biased region" description="Basic and acidic residues" evidence="1">
    <location>
        <begin position="30"/>
        <end position="43"/>
    </location>
</feature>
<feature type="region of interest" description="Disordered" evidence="1">
    <location>
        <begin position="14"/>
        <end position="43"/>
    </location>
</feature>
<accession>A0A8W8KVU4</accession>
<protein>
    <submittedName>
        <fullName evidence="2">Uncharacterized protein</fullName>
    </submittedName>
</protein>
<proteinExistence type="predicted"/>
<name>A0A8W8KVU4_MAGGI</name>
<evidence type="ECO:0000313" key="2">
    <source>
        <dbReference type="EnsemblMetazoa" id="G25181.1:cds"/>
    </source>
</evidence>